<dbReference type="Proteomes" id="UP000068447">
    <property type="component" value="Chromosome"/>
</dbReference>
<dbReference type="InterPro" id="IPR005650">
    <property type="entry name" value="BlaI_family"/>
</dbReference>
<reference evidence="5 6" key="1">
    <citation type="submission" date="2015-12" db="EMBL/GenBank/DDBJ databases">
        <title>Complete genome of Lacimicrobium alkaliphilum KCTC 32984.</title>
        <authorList>
            <person name="Kim S.-G."/>
            <person name="Lee Y.-J."/>
        </authorList>
    </citation>
    <scope>NUCLEOTIDE SEQUENCE [LARGE SCALE GENOMIC DNA]</scope>
    <source>
        <strain evidence="5 6">YelD216</strain>
    </source>
</reference>
<keyword evidence="3" id="KW-0238">DNA-binding</keyword>
<keyword evidence="2" id="KW-0805">Transcription regulation</keyword>
<dbReference type="SUPFAM" id="SSF46785">
    <property type="entry name" value="Winged helix' DNA-binding domain"/>
    <property type="match status" value="1"/>
</dbReference>
<evidence type="ECO:0000256" key="2">
    <source>
        <dbReference type="ARBA" id="ARBA00023015"/>
    </source>
</evidence>
<keyword evidence="6" id="KW-1185">Reference proteome</keyword>
<dbReference type="AlphaFoldDB" id="A0A0U3A815"/>
<dbReference type="KEGG" id="lal:AT746_01885"/>
<comment type="similarity">
    <text evidence="1">Belongs to the BlaI transcriptional regulatory family.</text>
</comment>
<dbReference type="GO" id="GO:0045892">
    <property type="term" value="P:negative regulation of DNA-templated transcription"/>
    <property type="evidence" value="ECO:0007669"/>
    <property type="project" value="InterPro"/>
</dbReference>
<dbReference type="EMBL" id="CP013650">
    <property type="protein sequence ID" value="ALS97150.1"/>
    <property type="molecule type" value="Genomic_DNA"/>
</dbReference>
<accession>A0A0U3A815</accession>
<proteinExistence type="inferred from homology"/>
<dbReference type="OrthoDB" id="279010at2"/>
<gene>
    <name evidence="5" type="ORF">AT746_01885</name>
</gene>
<evidence type="ECO:0000313" key="6">
    <source>
        <dbReference type="Proteomes" id="UP000068447"/>
    </source>
</evidence>
<name>A0A0U3A815_9ALTE</name>
<dbReference type="Pfam" id="PF03965">
    <property type="entry name" value="Penicillinase_R"/>
    <property type="match status" value="1"/>
</dbReference>
<evidence type="ECO:0000256" key="3">
    <source>
        <dbReference type="ARBA" id="ARBA00023125"/>
    </source>
</evidence>
<dbReference type="InterPro" id="IPR036388">
    <property type="entry name" value="WH-like_DNA-bd_sf"/>
</dbReference>
<dbReference type="InterPro" id="IPR036390">
    <property type="entry name" value="WH_DNA-bd_sf"/>
</dbReference>
<evidence type="ECO:0000256" key="1">
    <source>
        <dbReference type="ARBA" id="ARBA00011046"/>
    </source>
</evidence>
<protein>
    <submittedName>
        <fullName evidence="5">Penicillinase repressor</fullName>
    </submittedName>
</protein>
<sequence length="132" mass="14920">MAKHQPTAPELEVLKLLWNTQPRTGKEIHQVLTALYGWTYSSTRKTLERMSDKNFVRTSTRGNKNLYYAELQKVPTLAAFASDFARRVLEIDTPLPVNFFSDSHLINEDELAELEGLLQQVPTTKSKQGGAA</sequence>
<organism evidence="5 6">
    <name type="scientific">Lacimicrobium alkaliphilum</name>
    <dbReference type="NCBI Taxonomy" id="1526571"/>
    <lineage>
        <taxon>Bacteria</taxon>
        <taxon>Pseudomonadati</taxon>
        <taxon>Pseudomonadota</taxon>
        <taxon>Gammaproteobacteria</taxon>
        <taxon>Alteromonadales</taxon>
        <taxon>Alteromonadaceae</taxon>
        <taxon>Lacimicrobium</taxon>
    </lineage>
</organism>
<evidence type="ECO:0000256" key="4">
    <source>
        <dbReference type="ARBA" id="ARBA00023163"/>
    </source>
</evidence>
<dbReference type="GO" id="GO:0003677">
    <property type="term" value="F:DNA binding"/>
    <property type="evidence" value="ECO:0007669"/>
    <property type="project" value="UniProtKB-KW"/>
</dbReference>
<dbReference type="Gene3D" id="1.10.10.10">
    <property type="entry name" value="Winged helix-like DNA-binding domain superfamily/Winged helix DNA-binding domain"/>
    <property type="match status" value="1"/>
</dbReference>
<dbReference type="RefSeq" id="WP_062475676.1">
    <property type="nucleotide sequence ID" value="NZ_CP013650.1"/>
</dbReference>
<evidence type="ECO:0000313" key="5">
    <source>
        <dbReference type="EMBL" id="ALS97150.1"/>
    </source>
</evidence>
<dbReference type="STRING" id="1526571.AT746_01885"/>
<keyword evidence="4" id="KW-0804">Transcription</keyword>